<dbReference type="Pfam" id="PF07534">
    <property type="entry name" value="TLD"/>
    <property type="match status" value="1"/>
</dbReference>
<dbReference type="Gene3D" id="1.25.40.420">
    <property type="match status" value="1"/>
</dbReference>
<sequence length="411" mass="47522">MTSFLSKLFTDVSNLLKNSDDYNVLLEIGQPPNIKVFRAHSIILKARCLYFKSALSNDWCKKDENRNIIFKKPNILPNVFEVILNTVTDIAFKHEAFKILQTYCIDLITKEPQPFFSSPAFLSTNESILIAILSSDDVRIEEIILWNYIIQWGLHNSSTPIEMIIKDDEIEYETIDEYTSIDFTSLKTTLSPLLSLIRFSDISTEDYETKVKPFQSILPSNLLLWRYHFEDKTIKINLTSRKPPYSINSTLINHKQSTIIANWIDSNEGNLNVNGKIQFGKIRFNLLYRGSKHQFSFKKFHKMCDNQGPSLVLIKSKSNIDGCCKEEIIGGYNPVGWKSANQYIIRDDSFIFNLGDLSSESNYILSRIQPNLKYYAIYDGENFGPSFGKGDMEFSCISRPREGFCRWRFIQ</sequence>
<feature type="domain" description="BTB" evidence="1">
    <location>
        <begin position="22"/>
        <end position="87"/>
    </location>
</feature>
<name>U9T809_RHIID</name>
<dbReference type="InterPro" id="IPR011333">
    <property type="entry name" value="SKP1/BTB/POZ_sf"/>
</dbReference>
<accession>U9T809</accession>
<dbReference type="VEuPathDB" id="FungiDB:RhiirFUN_024946"/>
<reference evidence="3" key="1">
    <citation type="submission" date="2013-07" db="EMBL/GenBank/DDBJ databases">
        <title>The genome of an arbuscular mycorrhizal fungus provides insights into the evolution of the oldest plant symbiosis.</title>
        <authorList>
            <consortium name="DOE Joint Genome Institute"/>
            <person name="Tisserant E."/>
            <person name="Malbreil M."/>
            <person name="Kuo A."/>
            <person name="Kohler A."/>
            <person name="Symeonidi A."/>
            <person name="Balestrini R."/>
            <person name="Charron P."/>
            <person name="Duensing N."/>
            <person name="Frei-dit-Frey N."/>
            <person name="Gianinazzi-Pearson V."/>
            <person name="Gilbert B."/>
            <person name="Handa Y."/>
            <person name="Hijri M."/>
            <person name="Kaul R."/>
            <person name="Kawaguchi M."/>
            <person name="Krajinski F."/>
            <person name="Lammers P."/>
            <person name="Lapierre D."/>
            <person name="Masclaux F.G."/>
            <person name="Murat C."/>
            <person name="Morin E."/>
            <person name="Ndikumana S."/>
            <person name="Pagni M."/>
            <person name="Petitpierre D."/>
            <person name="Requena N."/>
            <person name="Rosikiewicz P."/>
            <person name="Riley R."/>
            <person name="Saito K."/>
            <person name="San Clemente H."/>
            <person name="Shapiro H."/>
            <person name="van Tuinen D."/>
            <person name="Becard G."/>
            <person name="Bonfante P."/>
            <person name="Paszkowski U."/>
            <person name="Shachar-Hill Y."/>
            <person name="Young J.P."/>
            <person name="Sanders I.R."/>
            <person name="Henrissat B."/>
            <person name="Rensing S.A."/>
            <person name="Grigoriev I.V."/>
            <person name="Corradi N."/>
            <person name="Roux C."/>
            <person name="Martin F."/>
        </authorList>
    </citation>
    <scope>NUCLEOTIDE SEQUENCE</scope>
    <source>
        <strain evidence="3">DAOM 197198</strain>
    </source>
</reference>
<evidence type="ECO:0000259" key="1">
    <source>
        <dbReference type="PROSITE" id="PS50097"/>
    </source>
</evidence>
<organism evidence="3">
    <name type="scientific">Rhizophagus irregularis (strain DAOM 181602 / DAOM 197198 / MUCL 43194)</name>
    <name type="common">Arbuscular mycorrhizal fungus</name>
    <name type="synonym">Glomus intraradices</name>
    <dbReference type="NCBI Taxonomy" id="747089"/>
    <lineage>
        <taxon>Eukaryota</taxon>
        <taxon>Fungi</taxon>
        <taxon>Fungi incertae sedis</taxon>
        <taxon>Mucoromycota</taxon>
        <taxon>Glomeromycotina</taxon>
        <taxon>Glomeromycetes</taxon>
        <taxon>Glomerales</taxon>
        <taxon>Glomeraceae</taxon>
        <taxon>Rhizophagus</taxon>
    </lineage>
</organism>
<gene>
    <name evidence="3" type="ORF">GLOINDRAFT_336727</name>
</gene>
<dbReference type="InterPro" id="IPR000210">
    <property type="entry name" value="BTB/POZ_dom"/>
</dbReference>
<feature type="domain" description="TLDc" evidence="2">
    <location>
        <begin position="250"/>
        <end position="411"/>
    </location>
</feature>
<dbReference type="AlphaFoldDB" id="U9T809"/>
<dbReference type="SUPFAM" id="SSF54695">
    <property type="entry name" value="POZ domain"/>
    <property type="match status" value="1"/>
</dbReference>
<dbReference type="PROSITE" id="PS50097">
    <property type="entry name" value="BTB"/>
    <property type="match status" value="1"/>
</dbReference>
<proteinExistence type="predicted"/>
<dbReference type="PROSITE" id="PS51886">
    <property type="entry name" value="TLDC"/>
    <property type="match status" value="1"/>
</dbReference>
<evidence type="ECO:0000259" key="2">
    <source>
        <dbReference type="PROSITE" id="PS51886"/>
    </source>
</evidence>
<protein>
    <submittedName>
        <fullName evidence="3">Uncharacterized protein</fullName>
    </submittedName>
</protein>
<dbReference type="Gene3D" id="3.30.710.10">
    <property type="entry name" value="Potassium Channel Kv1.1, Chain A"/>
    <property type="match status" value="1"/>
</dbReference>
<dbReference type="InterPro" id="IPR006571">
    <property type="entry name" value="TLDc_dom"/>
</dbReference>
<evidence type="ECO:0000313" key="3">
    <source>
        <dbReference type="EMBL" id="ESA03507.1"/>
    </source>
</evidence>
<dbReference type="HOGENOM" id="CLU_021542_0_1_1"/>
<dbReference type="EMBL" id="KI294977">
    <property type="protein sequence ID" value="ESA03507.1"/>
    <property type="molecule type" value="Genomic_DNA"/>
</dbReference>